<feature type="non-terminal residue" evidence="1">
    <location>
        <position position="1"/>
    </location>
</feature>
<protein>
    <submittedName>
        <fullName evidence="1">Uncharacterized protein</fullName>
    </submittedName>
</protein>
<dbReference type="Proteomes" id="UP000226525">
    <property type="component" value="Unassembled WGS sequence"/>
</dbReference>
<comment type="caution">
    <text evidence="1">The sequence shown here is derived from an EMBL/GenBank/DDBJ whole genome shotgun (WGS) entry which is preliminary data.</text>
</comment>
<gene>
    <name evidence="1" type="ORF">CMN54_06000</name>
</gene>
<sequence length="69" mass="7753">INMTPALANQLLVSNYRLTAELPDKYRDFCKGLLSFLPEERIFTDKLRCLAPRTDASLLNGAKGCYKSS</sequence>
<name>A0A2D6YIG3_9DELT</name>
<dbReference type="EMBL" id="NZEX01000067">
    <property type="protein sequence ID" value="MAH62987.1"/>
    <property type="molecule type" value="Genomic_DNA"/>
</dbReference>
<proteinExistence type="predicted"/>
<accession>A0A2D6YIG3</accession>
<evidence type="ECO:0000313" key="2">
    <source>
        <dbReference type="Proteomes" id="UP000226525"/>
    </source>
</evidence>
<evidence type="ECO:0000313" key="1">
    <source>
        <dbReference type="EMBL" id="MAH62987.1"/>
    </source>
</evidence>
<dbReference type="AlphaFoldDB" id="A0A2D6YIG3"/>
<reference evidence="2" key="1">
    <citation type="submission" date="2017-09" db="EMBL/GenBank/DDBJ databases">
        <title>The Reconstruction of 2,631 Draft Metagenome-Assembled Genomes from the Global Oceans.</title>
        <authorList>
            <person name="Tully B.J."/>
            <person name="Graham E.D."/>
            <person name="Heidelberg J.F."/>
        </authorList>
    </citation>
    <scope>NUCLEOTIDE SEQUENCE [LARGE SCALE GENOMIC DNA]</scope>
</reference>
<organism evidence="1 2">
    <name type="scientific">SAR324 cluster bacterium</name>
    <dbReference type="NCBI Taxonomy" id="2024889"/>
    <lineage>
        <taxon>Bacteria</taxon>
        <taxon>Deltaproteobacteria</taxon>
        <taxon>SAR324 cluster</taxon>
    </lineage>
</organism>